<gene>
    <name evidence="7" type="ORF">ENJ42_04550</name>
</gene>
<dbReference type="InterPro" id="IPR016156">
    <property type="entry name" value="FAD/NAD-linked_Rdtase_dimer_sf"/>
</dbReference>
<dbReference type="InterPro" id="IPR050446">
    <property type="entry name" value="FAD-oxidoreductase/Apoptosis"/>
</dbReference>
<dbReference type="Pfam" id="PF07992">
    <property type="entry name" value="Pyr_redox_2"/>
    <property type="match status" value="1"/>
</dbReference>
<evidence type="ECO:0000256" key="2">
    <source>
        <dbReference type="ARBA" id="ARBA00022630"/>
    </source>
</evidence>
<dbReference type="GO" id="GO:0005737">
    <property type="term" value="C:cytoplasm"/>
    <property type="evidence" value="ECO:0007669"/>
    <property type="project" value="TreeGrafter"/>
</dbReference>
<dbReference type="InterPro" id="IPR023753">
    <property type="entry name" value="FAD/NAD-binding_dom"/>
</dbReference>
<organism evidence="7">
    <name type="scientific">Hellea balneolensis</name>
    <dbReference type="NCBI Taxonomy" id="287478"/>
    <lineage>
        <taxon>Bacteria</taxon>
        <taxon>Pseudomonadati</taxon>
        <taxon>Pseudomonadota</taxon>
        <taxon>Alphaproteobacteria</taxon>
        <taxon>Maricaulales</taxon>
        <taxon>Robiginitomaculaceae</taxon>
        <taxon>Hellea</taxon>
    </lineage>
</organism>
<proteinExistence type="predicted"/>
<reference evidence="7" key="1">
    <citation type="journal article" date="2020" name="mSystems">
        <title>Genome- and Community-Level Interaction Insights into Carbon Utilization and Element Cycling Functions of Hydrothermarchaeota in Hydrothermal Sediment.</title>
        <authorList>
            <person name="Zhou Z."/>
            <person name="Liu Y."/>
            <person name="Xu W."/>
            <person name="Pan J."/>
            <person name="Luo Z.H."/>
            <person name="Li M."/>
        </authorList>
    </citation>
    <scope>NUCLEOTIDE SEQUENCE [LARGE SCALE GENOMIC DNA]</scope>
    <source>
        <strain evidence="7">HyVt-485</strain>
    </source>
</reference>
<keyword evidence="4" id="KW-0560">Oxidoreductase</keyword>
<accession>A0A7C5R7H1</accession>
<dbReference type="Gene3D" id="3.50.50.60">
    <property type="entry name" value="FAD/NAD(P)-binding domain"/>
    <property type="match status" value="2"/>
</dbReference>
<feature type="domain" description="FAD/NAD(P)-binding" evidence="5">
    <location>
        <begin position="4"/>
        <end position="303"/>
    </location>
</feature>
<dbReference type="SUPFAM" id="SSF55424">
    <property type="entry name" value="FAD/NAD-linked reductases, dimerisation (C-terminal) domain"/>
    <property type="match status" value="1"/>
</dbReference>
<dbReference type="Gene3D" id="3.30.390.30">
    <property type="match status" value="1"/>
</dbReference>
<evidence type="ECO:0000313" key="7">
    <source>
        <dbReference type="EMBL" id="HHL42867.1"/>
    </source>
</evidence>
<protein>
    <submittedName>
        <fullName evidence="7">Pyridine nucleotide-disulfide oxidoreductase</fullName>
    </submittedName>
</protein>
<evidence type="ECO:0000259" key="5">
    <source>
        <dbReference type="Pfam" id="PF07992"/>
    </source>
</evidence>
<dbReference type="Pfam" id="PF14759">
    <property type="entry name" value="Reductase_C"/>
    <property type="match status" value="1"/>
</dbReference>
<evidence type="ECO:0000256" key="3">
    <source>
        <dbReference type="ARBA" id="ARBA00022827"/>
    </source>
</evidence>
<dbReference type="PRINTS" id="PR00411">
    <property type="entry name" value="PNDRDTASEI"/>
</dbReference>
<dbReference type="PANTHER" id="PTHR43557">
    <property type="entry name" value="APOPTOSIS-INDUCING FACTOR 1"/>
    <property type="match status" value="1"/>
</dbReference>
<feature type="domain" description="Reductase C-terminal" evidence="6">
    <location>
        <begin position="322"/>
        <end position="411"/>
    </location>
</feature>
<name>A0A7C5R7H1_9PROT</name>
<dbReference type="AlphaFoldDB" id="A0A7C5R7H1"/>
<dbReference type="InterPro" id="IPR036188">
    <property type="entry name" value="FAD/NAD-bd_sf"/>
</dbReference>
<sequence length="411" mass="45000">MTKTCVILGASHAGGQMAVSLRQSGWDGDILLIGEENYLPYHRPPLSKDFLLGGKDLSEILIRPQHTYEDGNIETVLNHRVLHIDREDKVVFLGGDHVIAYDKLVIATGARPRELRIPGADTDIPGVFYLRHADDVLAIKANVAAGKKAVIIGGGYIGLETAASLTKQGMKVTVLEMADRVLERVTAPVMSDFYKRVHREEGVTIVENCAATHIMAGQGKVTAIADNGESYEGNMLIIGIGVIPNQELADECGLEAGNGIVVNEFMQTSDPDIYAIGDVTWHHNPIYDRHIRLESVPNATDQAKIAALSLCGKPKPYNALPWFWSDQFDLKLQIAGLSTGYDDVVLRGDPKRGRSFAAFYFKDDTLIAVDAVNRPQEYMIGRRIIPLCIAGTKVIDKKALADEQTSLKTLL</sequence>
<keyword evidence="2" id="KW-0285">Flavoprotein</keyword>
<comment type="caution">
    <text evidence="7">The sequence shown here is derived from an EMBL/GenBank/DDBJ whole genome shotgun (WGS) entry which is preliminary data.</text>
</comment>
<dbReference type="SUPFAM" id="SSF51905">
    <property type="entry name" value="FAD/NAD(P)-binding domain"/>
    <property type="match status" value="2"/>
</dbReference>
<dbReference type="InterPro" id="IPR028202">
    <property type="entry name" value="Reductase_C"/>
</dbReference>
<comment type="cofactor">
    <cofactor evidence="1">
        <name>FAD</name>
        <dbReference type="ChEBI" id="CHEBI:57692"/>
    </cofactor>
</comment>
<keyword evidence="3" id="KW-0274">FAD</keyword>
<evidence type="ECO:0000256" key="4">
    <source>
        <dbReference type="ARBA" id="ARBA00023002"/>
    </source>
</evidence>
<evidence type="ECO:0000256" key="1">
    <source>
        <dbReference type="ARBA" id="ARBA00001974"/>
    </source>
</evidence>
<dbReference type="GO" id="GO:0016651">
    <property type="term" value="F:oxidoreductase activity, acting on NAD(P)H"/>
    <property type="evidence" value="ECO:0007669"/>
    <property type="project" value="TreeGrafter"/>
</dbReference>
<dbReference type="PRINTS" id="PR00368">
    <property type="entry name" value="FADPNR"/>
</dbReference>
<dbReference type="EMBL" id="DRMJ01000228">
    <property type="protein sequence ID" value="HHL42867.1"/>
    <property type="molecule type" value="Genomic_DNA"/>
</dbReference>
<dbReference type="Proteomes" id="UP000885830">
    <property type="component" value="Unassembled WGS sequence"/>
</dbReference>
<evidence type="ECO:0000259" key="6">
    <source>
        <dbReference type="Pfam" id="PF14759"/>
    </source>
</evidence>
<dbReference type="PANTHER" id="PTHR43557:SF2">
    <property type="entry name" value="RIESKE DOMAIN-CONTAINING PROTEIN-RELATED"/>
    <property type="match status" value="1"/>
</dbReference>